<dbReference type="Proteomes" id="UP001218218">
    <property type="component" value="Unassembled WGS sequence"/>
</dbReference>
<feature type="region of interest" description="Disordered" evidence="1">
    <location>
        <begin position="1"/>
        <end position="172"/>
    </location>
</feature>
<evidence type="ECO:0000256" key="1">
    <source>
        <dbReference type="SAM" id="MobiDB-lite"/>
    </source>
</evidence>
<evidence type="ECO:0000256" key="2">
    <source>
        <dbReference type="SAM" id="Phobius"/>
    </source>
</evidence>
<feature type="transmembrane region" description="Helical" evidence="2">
    <location>
        <begin position="209"/>
        <end position="228"/>
    </location>
</feature>
<proteinExistence type="predicted"/>
<keyword evidence="2" id="KW-1133">Transmembrane helix</keyword>
<feature type="compositionally biased region" description="Acidic residues" evidence="1">
    <location>
        <begin position="38"/>
        <end position="48"/>
    </location>
</feature>
<keyword evidence="4" id="KW-1185">Reference proteome</keyword>
<dbReference type="EMBL" id="JARIHO010000080">
    <property type="protein sequence ID" value="KAJ7310039.1"/>
    <property type="molecule type" value="Genomic_DNA"/>
</dbReference>
<protein>
    <submittedName>
        <fullName evidence="3">Uncharacterized protein</fullName>
    </submittedName>
</protein>
<evidence type="ECO:0000313" key="4">
    <source>
        <dbReference type="Proteomes" id="UP001218218"/>
    </source>
</evidence>
<feature type="compositionally biased region" description="Low complexity" evidence="1">
    <location>
        <begin position="51"/>
        <end position="69"/>
    </location>
</feature>
<name>A0AAD6Z742_9AGAR</name>
<sequence>MPLPPTPHEDDAWGAPPPPVLRVSSPPHLHVDTAPAADADDVDVDEREQDLASTLSAFSTTASPSAARSRTLDDDESAANLPHHASSDESESSSSEDEDEEDDIADTKRATTAWSRRAAAAPALGLPSSTREKEAQVPGAFPGTATSPNFPALSLPAAASTSAEKDAAGTSTVVEKVETDKARARKYRSPLDAALAMQLRPGLGVGADGAWLVRFLMSFFGWFAVLVARTSD</sequence>
<dbReference type="AlphaFoldDB" id="A0AAD6Z742"/>
<gene>
    <name evidence="3" type="ORF">DFH08DRAFT_899193</name>
</gene>
<keyword evidence="2" id="KW-0812">Transmembrane</keyword>
<feature type="compositionally biased region" description="Low complexity" evidence="1">
    <location>
        <begin position="110"/>
        <end position="123"/>
    </location>
</feature>
<feature type="compositionally biased region" description="Low complexity" evidence="1">
    <location>
        <begin position="21"/>
        <end position="37"/>
    </location>
</feature>
<organism evidence="3 4">
    <name type="scientific">Mycena albidolilacea</name>
    <dbReference type="NCBI Taxonomy" id="1033008"/>
    <lineage>
        <taxon>Eukaryota</taxon>
        <taxon>Fungi</taxon>
        <taxon>Dikarya</taxon>
        <taxon>Basidiomycota</taxon>
        <taxon>Agaricomycotina</taxon>
        <taxon>Agaricomycetes</taxon>
        <taxon>Agaricomycetidae</taxon>
        <taxon>Agaricales</taxon>
        <taxon>Marasmiineae</taxon>
        <taxon>Mycenaceae</taxon>
        <taxon>Mycena</taxon>
    </lineage>
</organism>
<feature type="compositionally biased region" description="Acidic residues" evidence="1">
    <location>
        <begin position="88"/>
        <end position="104"/>
    </location>
</feature>
<accession>A0AAD6Z742</accession>
<evidence type="ECO:0000313" key="3">
    <source>
        <dbReference type="EMBL" id="KAJ7310039.1"/>
    </source>
</evidence>
<reference evidence="3" key="1">
    <citation type="submission" date="2023-03" db="EMBL/GenBank/DDBJ databases">
        <title>Massive genome expansion in bonnet fungi (Mycena s.s.) driven by repeated elements and novel gene families across ecological guilds.</title>
        <authorList>
            <consortium name="Lawrence Berkeley National Laboratory"/>
            <person name="Harder C.B."/>
            <person name="Miyauchi S."/>
            <person name="Viragh M."/>
            <person name="Kuo A."/>
            <person name="Thoen E."/>
            <person name="Andreopoulos B."/>
            <person name="Lu D."/>
            <person name="Skrede I."/>
            <person name="Drula E."/>
            <person name="Henrissat B."/>
            <person name="Morin E."/>
            <person name="Kohler A."/>
            <person name="Barry K."/>
            <person name="LaButti K."/>
            <person name="Morin E."/>
            <person name="Salamov A."/>
            <person name="Lipzen A."/>
            <person name="Mereny Z."/>
            <person name="Hegedus B."/>
            <person name="Baldrian P."/>
            <person name="Stursova M."/>
            <person name="Weitz H."/>
            <person name="Taylor A."/>
            <person name="Grigoriev I.V."/>
            <person name="Nagy L.G."/>
            <person name="Martin F."/>
            <person name="Kauserud H."/>
        </authorList>
    </citation>
    <scope>NUCLEOTIDE SEQUENCE</scope>
    <source>
        <strain evidence="3">CBHHK002</strain>
    </source>
</reference>
<comment type="caution">
    <text evidence="3">The sequence shown here is derived from an EMBL/GenBank/DDBJ whole genome shotgun (WGS) entry which is preliminary data.</text>
</comment>
<feature type="compositionally biased region" description="Low complexity" evidence="1">
    <location>
        <begin position="151"/>
        <end position="162"/>
    </location>
</feature>
<keyword evidence="2" id="KW-0472">Membrane</keyword>